<organism evidence="2 3">
    <name type="scientific">Candidatus Buchananbacteria bacterium CG10_big_fil_rev_8_21_14_0_10_42_9</name>
    <dbReference type="NCBI Taxonomy" id="1974526"/>
    <lineage>
        <taxon>Bacteria</taxon>
        <taxon>Candidatus Buchananiibacteriota</taxon>
    </lineage>
</organism>
<protein>
    <submittedName>
        <fullName evidence="2">Uncharacterized protein</fullName>
    </submittedName>
</protein>
<dbReference type="InterPro" id="IPR043993">
    <property type="entry name" value="T4SS_pilin"/>
</dbReference>
<gene>
    <name evidence="2" type="ORF">COT81_04420</name>
</gene>
<feature type="transmembrane region" description="Helical" evidence="1">
    <location>
        <begin position="69"/>
        <end position="87"/>
    </location>
</feature>
<name>A0A2H0W2X9_9BACT</name>
<keyword evidence="1" id="KW-0812">Transmembrane</keyword>
<proteinExistence type="predicted"/>
<dbReference type="AlphaFoldDB" id="A0A2H0W2X9"/>
<dbReference type="Proteomes" id="UP000230935">
    <property type="component" value="Unassembled WGS sequence"/>
</dbReference>
<keyword evidence="1" id="KW-1133">Transmembrane helix</keyword>
<evidence type="ECO:0000313" key="3">
    <source>
        <dbReference type="Proteomes" id="UP000230935"/>
    </source>
</evidence>
<dbReference type="Pfam" id="PF18895">
    <property type="entry name" value="T4SS_pilin"/>
    <property type="match status" value="1"/>
</dbReference>
<reference evidence="3" key="1">
    <citation type="submission" date="2017-09" db="EMBL/GenBank/DDBJ databases">
        <title>Depth-based differentiation of microbial function through sediment-hosted aquifers and enrichment of novel symbionts in the deep terrestrial subsurface.</title>
        <authorList>
            <person name="Probst A.J."/>
            <person name="Ladd B."/>
            <person name="Jarett J.K."/>
            <person name="Geller-Mcgrath D.E."/>
            <person name="Sieber C.M.K."/>
            <person name="Emerson J.B."/>
            <person name="Anantharaman K."/>
            <person name="Thomas B.C."/>
            <person name="Malmstrom R."/>
            <person name="Stieglmeier M."/>
            <person name="Klingl A."/>
            <person name="Woyke T."/>
            <person name="Ryan C.M."/>
            <person name="Banfield J.F."/>
        </authorList>
    </citation>
    <scope>NUCLEOTIDE SEQUENCE [LARGE SCALE GENOMIC DNA]</scope>
</reference>
<keyword evidence="1" id="KW-0472">Membrane</keyword>
<evidence type="ECO:0000256" key="1">
    <source>
        <dbReference type="SAM" id="Phobius"/>
    </source>
</evidence>
<dbReference type="EMBL" id="PEZZ01000034">
    <property type="protein sequence ID" value="PIS04871.1"/>
    <property type="molecule type" value="Genomic_DNA"/>
</dbReference>
<comment type="caution">
    <text evidence="2">The sequence shown here is derived from an EMBL/GenBank/DDBJ whole genome shotgun (WGS) entry which is preliminary data.</text>
</comment>
<evidence type="ECO:0000313" key="2">
    <source>
        <dbReference type="EMBL" id="PIS04871.1"/>
    </source>
</evidence>
<feature type="transmembrane region" description="Helical" evidence="1">
    <location>
        <begin position="108"/>
        <end position="134"/>
    </location>
</feature>
<sequence length="140" mass="14940">MSFSLLSQNLKISLVLASFLLFLFIPLLVGAEDPLIKGGLEQTIDKVNEGGDNIPKRAGSDIPEIAGTILNYIASLIGVIMVILILVGGFRWMTAGGNEEKVAGAKKIIISAIDGLLVIFLAYAVAYSIVYFLINAVNQT</sequence>
<accession>A0A2H0W2X9</accession>